<dbReference type="Proteomes" id="UP000028653">
    <property type="component" value="Unassembled WGS sequence"/>
</dbReference>
<evidence type="ECO:0000256" key="1">
    <source>
        <dbReference type="SAM" id="Phobius"/>
    </source>
</evidence>
<evidence type="ECO:0000313" key="2">
    <source>
        <dbReference type="EMBL" id="KFC81516.1"/>
    </source>
</evidence>
<keyword evidence="1" id="KW-0472">Membrane</keyword>
<name>A0A085GCS1_9ENTR</name>
<dbReference type="STRING" id="1006004.GBAG_2301"/>
<feature type="transmembrane region" description="Helical" evidence="1">
    <location>
        <begin position="13"/>
        <end position="34"/>
    </location>
</feature>
<dbReference type="RefSeq" id="WP_281630009.1">
    <property type="nucleotide sequence ID" value="NZ_JMPI01000030.1"/>
</dbReference>
<dbReference type="EMBL" id="JMPI01000030">
    <property type="protein sequence ID" value="KFC81516.1"/>
    <property type="molecule type" value="Genomic_DNA"/>
</dbReference>
<accession>A0A085GCS1</accession>
<keyword evidence="1" id="KW-1133">Transmembrane helix</keyword>
<keyword evidence="1" id="KW-0812">Transmembrane</keyword>
<protein>
    <submittedName>
        <fullName evidence="2">Uncharacterized protein</fullName>
    </submittedName>
</protein>
<evidence type="ECO:0000313" key="3">
    <source>
        <dbReference type="Proteomes" id="UP000028653"/>
    </source>
</evidence>
<gene>
    <name evidence="2" type="ORF">GBAG_2301</name>
</gene>
<organism evidence="2 3">
    <name type="scientific">Buttiauxella agrestis ATCC 33320</name>
    <dbReference type="NCBI Taxonomy" id="1006004"/>
    <lineage>
        <taxon>Bacteria</taxon>
        <taxon>Pseudomonadati</taxon>
        <taxon>Pseudomonadota</taxon>
        <taxon>Gammaproteobacteria</taxon>
        <taxon>Enterobacterales</taxon>
        <taxon>Enterobacteriaceae</taxon>
        <taxon>Buttiauxella</taxon>
    </lineage>
</organism>
<proteinExistence type="predicted"/>
<keyword evidence="3" id="KW-1185">Reference proteome</keyword>
<dbReference type="AlphaFoldDB" id="A0A085GCS1"/>
<sequence>MPESLKLILNSKLVGYIVGFITTVLLGVSHIETLEEAEKFAR</sequence>
<reference evidence="2 3" key="1">
    <citation type="submission" date="2014-05" db="EMBL/GenBank/DDBJ databases">
        <title>ATOL: Assembling a taxonomically balanced genome-scale reconstruction of the evolutionary history of the Enterobacteriaceae.</title>
        <authorList>
            <person name="Plunkett G.III."/>
            <person name="Neeno-Eckwall E.C."/>
            <person name="Glasner J.D."/>
            <person name="Perna N.T."/>
        </authorList>
    </citation>
    <scope>NUCLEOTIDE SEQUENCE [LARGE SCALE GENOMIC DNA]</scope>
    <source>
        <strain evidence="2 3">ATCC 33320</strain>
    </source>
</reference>
<comment type="caution">
    <text evidence="2">The sequence shown here is derived from an EMBL/GenBank/DDBJ whole genome shotgun (WGS) entry which is preliminary data.</text>
</comment>